<keyword evidence="3" id="KW-1185">Reference proteome</keyword>
<feature type="compositionally biased region" description="Basic and acidic residues" evidence="1">
    <location>
        <begin position="516"/>
        <end position="526"/>
    </location>
</feature>
<feature type="compositionally biased region" description="Polar residues" evidence="1">
    <location>
        <begin position="285"/>
        <end position="294"/>
    </location>
</feature>
<proteinExistence type="predicted"/>
<dbReference type="EMBL" id="OZ019896">
    <property type="protein sequence ID" value="CAK9223617.1"/>
    <property type="molecule type" value="Genomic_DNA"/>
</dbReference>
<feature type="region of interest" description="Disordered" evidence="1">
    <location>
        <begin position="583"/>
        <end position="614"/>
    </location>
</feature>
<sequence>MKEKVKSAAAVVKKQLQSCCPYGRFMDPHGEVEDMESGFQDTDASQLQISSPLQTLSFRPPSKDFLELPIPHPVPTQAIRLESSQFVDSATTLSLDFSPKSNYSSQIHVQSQSQGESLTRAHQHPSAKRVYVPRGPLLHPSFEIVSIPALGSPGGTLTWSYCSPDLKSKLSRHISGSELPSTRPAVPAPSSSPSTSCHGSKSRTQQEKIAAAASEHLHDTESRSPAARTGSKNMLHRLNKIPRLPMKRVAQTSLTGQLDRRGSRGSRESKIPKAFHSINLGYQHPETSVVSPTSEAGGPVQSESSHGPVTTTASGPVSNGLPTSDGQLHPENIAGVPTQSHSEQDLKAQAAVKVQAASKDYESGGSNHKSNAPGIPESSHRDEDPVRMLSQELKEVQSISTQMSRIEALPCVKKPHQQQRQPAAMGVVPASKGWNASIRTAQDCKVILRRRQEAAMKRERALQYALSRQHWKKSSKFQGPQWSTDDVGILDKPGWIWSWLERAARMGAHGSQNRIFDNDSNPRDPQSESLSVKSTVGMCTTEIGSCGNNNKLQEQIPVGWSSPDQWPLSLRQQHAAGLLLAHATTPREDKPGNPSCLSKPKRATAAGPPESSPTLVADREHIQKEKIHHHQCSTYKVDTVEEPDVLEKALSSTSKNEEDEGESPISPESNYGTSKSGHRVARKLEFEPGSLQQDQESVGSCTAGDQAPMPTSMTCRLTSHFAGGQRVRLQYGTGLTSCVNNNKRLSAVDSTDKAEIPQVQQGQLDDQISCAILEDDDDSVATTAASIRRPFWRP</sequence>
<dbReference type="Proteomes" id="UP001497512">
    <property type="component" value="Chromosome 4"/>
</dbReference>
<evidence type="ECO:0000313" key="3">
    <source>
        <dbReference type="Proteomes" id="UP001497512"/>
    </source>
</evidence>
<feature type="compositionally biased region" description="Basic and acidic residues" evidence="1">
    <location>
        <begin position="258"/>
        <end position="271"/>
    </location>
</feature>
<feature type="region of interest" description="Disordered" evidence="1">
    <location>
        <begin position="648"/>
        <end position="679"/>
    </location>
</feature>
<name>A0ABP0UK88_9BRYO</name>
<gene>
    <name evidence="2" type="ORF">CSSPTR1EN2_LOCUS16921</name>
</gene>
<organism evidence="2 3">
    <name type="scientific">Sphagnum troendelagicum</name>
    <dbReference type="NCBI Taxonomy" id="128251"/>
    <lineage>
        <taxon>Eukaryota</taxon>
        <taxon>Viridiplantae</taxon>
        <taxon>Streptophyta</taxon>
        <taxon>Embryophyta</taxon>
        <taxon>Bryophyta</taxon>
        <taxon>Sphagnophytina</taxon>
        <taxon>Sphagnopsida</taxon>
        <taxon>Sphagnales</taxon>
        <taxon>Sphagnaceae</taxon>
        <taxon>Sphagnum</taxon>
    </lineage>
</organism>
<evidence type="ECO:0000313" key="2">
    <source>
        <dbReference type="EMBL" id="CAK9223617.1"/>
    </source>
</evidence>
<feature type="compositionally biased region" description="Low complexity" evidence="1">
    <location>
        <begin position="347"/>
        <end position="357"/>
    </location>
</feature>
<feature type="compositionally biased region" description="Polar residues" evidence="1">
    <location>
        <begin position="301"/>
        <end position="326"/>
    </location>
</feature>
<feature type="compositionally biased region" description="Polar residues" evidence="1">
    <location>
        <begin position="666"/>
        <end position="675"/>
    </location>
</feature>
<evidence type="ECO:0000256" key="1">
    <source>
        <dbReference type="SAM" id="MobiDB-lite"/>
    </source>
</evidence>
<accession>A0ABP0UK88</accession>
<feature type="region of interest" description="Disordered" evidence="1">
    <location>
        <begin position="512"/>
        <end position="534"/>
    </location>
</feature>
<feature type="compositionally biased region" description="Low complexity" evidence="1">
    <location>
        <begin position="180"/>
        <end position="196"/>
    </location>
</feature>
<reference evidence="2" key="1">
    <citation type="submission" date="2024-02" db="EMBL/GenBank/DDBJ databases">
        <authorList>
            <consortium name="ELIXIR-Norway"/>
            <consortium name="Elixir Norway"/>
        </authorList>
    </citation>
    <scope>NUCLEOTIDE SEQUENCE</scope>
</reference>
<protein>
    <submittedName>
        <fullName evidence="2">Uncharacterized protein</fullName>
    </submittedName>
</protein>
<feature type="region of interest" description="Disordered" evidence="1">
    <location>
        <begin position="175"/>
        <end position="382"/>
    </location>
</feature>